<reference evidence="1" key="1">
    <citation type="submission" date="2013-01" db="EMBL/GenBank/DDBJ databases">
        <title>Genome draft of Hydrogenophaga taeniospiralis 2K1.</title>
        <authorList>
            <person name="Gomila M."/>
            <person name="Lalucat J."/>
        </authorList>
    </citation>
    <scope>NUCLEOTIDE SEQUENCE</scope>
    <source>
        <strain evidence="1">CCUG 15921</strain>
    </source>
</reference>
<comment type="caution">
    <text evidence="1">The sequence shown here is derived from an EMBL/GenBank/DDBJ whole genome shotgun (WGS) entry which is preliminary data.</text>
</comment>
<accession>A0A9X4SFX3</accession>
<sequence length="83" mass="9089">MQTIMRCAKTVKAWEALARPDLVGKPVHSLLLMVNGRRSDRELSLLLGDDVTGLMHTLLRQGYLQQTTLPVNGDPDEGTSTSA</sequence>
<dbReference type="AlphaFoldDB" id="A0A9X4SFX3"/>
<dbReference type="OrthoDB" id="8908541at2"/>
<proteinExistence type="predicted"/>
<keyword evidence="2" id="KW-1185">Reference proteome</keyword>
<dbReference type="RefSeq" id="WP_157571919.1">
    <property type="nucleotide sequence ID" value="NZ_AOGK01000012.1"/>
</dbReference>
<protein>
    <submittedName>
        <fullName evidence="1">Uncharacterized protein</fullName>
    </submittedName>
</protein>
<evidence type="ECO:0000313" key="2">
    <source>
        <dbReference type="Proteomes" id="UP001152876"/>
    </source>
</evidence>
<dbReference type="EMBL" id="AOGK01000012">
    <property type="protein sequence ID" value="MDG5976426.1"/>
    <property type="molecule type" value="Genomic_DNA"/>
</dbReference>
<gene>
    <name evidence="1" type="ORF">H010_14261</name>
</gene>
<dbReference type="Proteomes" id="UP001152876">
    <property type="component" value="Unassembled WGS sequence"/>
</dbReference>
<organism evidence="1 2">
    <name type="scientific">Hydrogenophaga taeniospiralis CCUG 15921</name>
    <dbReference type="NCBI Taxonomy" id="1281780"/>
    <lineage>
        <taxon>Bacteria</taxon>
        <taxon>Pseudomonadati</taxon>
        <taxon>Pseudomonadota</taxon>
        <taxon>Betaproteobacteria</taxon>
        <taxon>Burkholderiales</taxon>
        <taxon>Comamonadaceae</taxon>
        <taxon>Hydrogenophaga</taxon>
    </lineage>
</organism>
<name>A0A9X4SFX3_9BURK</name>
<evidence type="ECO:0000313" key="1">
    <source>
        <dbReference type="EMBL" id="MDG5976426.1"/>
    </source>
</evidence>